<dbReference type="PANTHER" id="PTHR30006">
    <property type="entry name" value="THIAMINE-BINDING PERIPLASMIC PROTEIN-RELATED"/>
    <property type="match status" value="1"/>
</dbReference>
<dbReference type="SUPFAM" id="SSF53850">
    <property type="entry name" value="Periplasmic binding protein-like II"/>
    <property type="match status" value="1"/>
</dbReference>
<dbReference type="Pfam" id="PF13343">
    <property type="entry name" value="SBP_bac_6"/>
    <property type="match status" value="1"/>
</dbReference>
<dbReference type="PIRSF" id="PIRSF002825">
    <property type="entry name" value="CfbpA"/>
    <property type="match status" value="1"/>
</dbReference>
<dbReference type="Gene3D" id="3.40.190.10">
    <property type="entry name" value="Periplasmic binding protein-like II"/>
    <property type="match status" value="2"/>
</dbReference>
<accession>A0A1G5KMM0</accession>
<dbReference type="GO" id="GO:0015888">
    <property type="term" value="P:thiamine transport"/>
    <property type="evidence" value="ECO:0007669"/>
    <property type="project" value="TreeGrafter"/>
</dbReference>
<protein>
    <submittedName>
        <fullName evidence="2">Iron(III) transport system substrate-binding protein</fullName>
    </submittedName>
</protein>
<dbReference type="GO" id="GO:0030975">
    <property type="term" value="F:thiamine binding"/>
    <property type="evidence" value="ECO:0007669"/>
    <property type="project" value="TreeGrafter"/>
</dbReference>
<dbReference type="GO" id="GO:0030976">
    <property type="term" value="F:thiamine pyrophosphate binding"/>
    <property type="evidence" value="ECO:0007669"/>
    <property type="project" value="TreeGrafter"/>
</dbReference>
<evidence type="ECO:0000256" key="1">
    <source>
        <dbReference type="ARBA" id="ARBA00022729"/>
    </source>
</evidence>
<dbReference type="InterPro" id="IPR026045">
    <property type="entry name" value="Ferric-bd"/>
</dbReference>
<keyword evidence="3" id="KW-1185">Reference proteome</keyword>
<keyword evidence="1" id="KW-0732">Signal</keyword>
<evidence type="ECO:0000313" key="3">
    <source>
        <dbReference type="Proteomes" id="UP000198636"/>
    </source>
</evidence>
<proteinExistence type="predicted"/>
<gene>
    <name evidence="2" type="ORF">SAMN03080606_03613</name>
</gene>
<dbReference type="PANTHER" id="PTHR30006:SF2">
    <property type="entry name" value="ABC TRANSPORTER SUBSTRATE-BINDING PROTEIN"/>
    <property type="match status" value="1"/>
</dbReference>
<dbReference type="GO" id="GO:0030288">
    <property type="term" value="C:outer membrane-bounded periplasmic space"/>
    <property type="evidence" value="ECO:0007669"/>
    <property type="project" value="TreeGrafter"/>
</dbReference>
<dbReference type="RefSeq" id="WP_176759091.1">
    <property type="nucleotide sequence ID" value="NZ_FMUS01000029.1"/>
</dbReference>
<organism evidence="2 3">
    <name type="scientific">Alkaliphilus peptidifermentans DSM 18978</name>
    <dbReference type="NCBI Taxonomy" id="1120976"/>
    <lineage>
        <taxon>Bacteria</taxon>
        <taxon>Bacillati</taxon>
        <taxon>Bacillota</taxon>
        <taxon>Clostridia</taxon>
        <taxon>Peptostreptococcales</taxon>
        <taxon>Natronincolaceae</taxon>
        <taxon>Alkaliphilus</taxon>
    </lineage>
</organism>
<dbReference type="Proteomes" id="UP000198636">
    <property type="component" value="Unassembled WGS sequence"/>
</dbReference>
<evidence type="ECO:0000313" key="2">
    <source>
        <dbReference type="EMBL" id="SCZ01866.1"/>
    </source>
</evidence>
<reference evidence="2 3" key="1">
    <citation type="submission" date="2016-10" db="EMBL/GenBank/DDBJ databases">
        <authorList>
            <person name="de Groot N.N."/>
        </authorList>
    </citation>
    <scope>NUCLEOTIDE SEQUENCE [LARGE SCALE GENOMIC DNA]</scope>
    <source>
        <strain evidence="2 3">DSM 18978</strain>
    </source>
</reference>
<sequence length="338" mass="38184">MGRQLIIICLISSILLVALMGCASEEEAKQLHIYAGLYEDHAIKAIEAFEKETGIKVKYTRLSAGEILQRLQDEKDHPRASIWFGGPVDTFIQAKQEGLLTPYISPNRQYIDAIFKDDEGYWTGIYAGPIAIVSNRLWLQQNGLTVPKSWEELLQSKYRWMIAMPNPNTSGTGYTILATIIQLYGEDEGFEYLQQLHQQIGWYTTSGSTSGRLVGTGDMGVAILFAQDAVKFFKEGYNQIVISFPMEGTGYEIGAVAIIKDGPEIEAAQKFVDWVLTKQAQELGKQVGNYHLLTNREAISPMEAFPLSELNIVDYDHEWAGINRQRILEHWKRQVEIK</sequence>
<dbReference type="CDD" id="cd13544">
    <property type="entry name" value="PBP2_Fbp_like_1"/>
    <property type="match status" value="1"/>
</dbReference>
<name>A0A1G5KMM0_9FIRM</name>
<dbReference type="AlphaFoldDB" id="A0A1G5KMM0"/>
<dbReference type="STRING" id="1120976.SAMN03080606_03613"/>
<dbReference type="PROSITE" id="PS51257">
    <property type="entry name" value="PROKAR_LIPOPROTEIN"/>
    <property type="match status" value="1"/>
</dbReference>
<dbReference type="EMBL" id="FMUS01000029">
    <property type="protein sequence ID" value="SCZ01866.1"/>
    <property type="molecule type" value="Genomic_DNA"/>
</dbReference>